<protein>
    <recommendedName>
        <fullName evidence="4">Ecp2 effector protein domain-containing protein</fullName>
    </recommendedName>
</protein>
<dbReference type="OMA" id="VPAWIES"/>
<dbReference type="Proteomes" id="UP000015100">
    <property type="component" value="Unassembled WGS sequence"/>
</dbReference>
<evidence type="ECO:0000313" key="2">
    <source>
        <dbReference type="EMBL" id="EPS36690.1"/>
    </source>
</evidence>
<reference evidence="3" key="2">
    <citation type="submission" date="2013-04" db="EMBL/GenBank/DDBJ databases">
        <title>Genomic mechanisms accounting for the adaptation to parasitism in nematode-trapping fungi.</title>
        <authorList>
            <person name="Ahren D.G."/>
        </authorList>
    </citation>
    <scope>NUCLEOTIDE SEQUENCE [LARGE SCALE GENOMIC DNA]</scope>
    <source>
        <strain evidence="3">CBS 200.50</strain>
    </source>
</reference>
<accession>S8A114</accession>
<dbReference type="HOGENOM" id="CLU_1378068_0_0_1"/>
<comment type="caution">
    <text evidence="2">The sequence shown here is derived from an EMBL/GenBank/DDBJ whole genome shotgun (WGS) entry which is preliminary data.</text>
</comment>
<dbReference type="AlphaFoldDB" id="S8A114"/>
<evidence type="ECO:0008006" key="4">
    <source>
        <dbReference type="Google" id="ProtNLM"/>
    </source>
</evidence>
<name>S8A114_DACHA</name>
<feature type="chain" id="PRO_5004548202" description="Ecp2 effector protein domain-containing protein" evidence="1">
    <location>
        <begin position="19"/>
        <end position="207"/>
    </location>
</feature>
<evidence type="ECO:0000313" key="3">
    <source>
        <dbReference type="Proteomes" id="UP000015100"/>
    </source>
</evidence>
<sequence>MRFATIVTTLATTALVASHPAANPAPISSDVPAWIESLKDAAPEAVVRVKDIDPNSPQGDLIIGRVYNLNETETEPSSTSTFTKRYSKDCEKGPFWVLQDPVQRMKDSVCNFMSGNGPPQYGGSKAFQWDHYSSASGSWEQVRDIDGGLKKGWWYLKAPRGAAWDWNACFNTYFELVWACKGKNPDTAGGKIWGYGSGWDASITFTN</sequence>
<gene>
    <name evidence="2" type="ORF">H072_9772</name>
</gene>
<keyword evidence="3" id="KW-1185">Reference proteome</keyword>
<evidence type="ECO:0000256" key="1">
    <source>
        <dbReference type="SAM" id="SignalP"/>
    </source>
</evidence>
<organism evidence="2 3">
    <name type="scientific">Dactylellina haptotyla (strain CBS 200.50)</name>
    <name type="common">Nematode-trapping fungus</name>
    <name type="synonym">Monacrosporium haptotylum</name>
    <dbReference type="NCBI Taxonomy" id="1284197"/>
    <lineage>
        <taxon>Eukaryota</taxon>
        <taxon>Fungi</taxon>
        <taxon>Dikarya</taxon>
        <taxon>Ascomycota</taxon>
        <taxon>Pezizomycotina</taxon>
        <taxon>Orbiliomycetes</taxon>
        <taxon>Orbiliales</taxon>
        <taxon>Orbiliaceae</taxon>
        <taxon>Dactylellina</taxon>
    </lineage>
</organism>
<proteinExistence type="predicted"/>
<dbReference type="OrthoDB" id="5296586at2759"/>
<reference evidence="2 3" key="1">
    <citation type="journal article" date="2013" name="PLoS Genet.">
        <title>Genomic mechanisms accounting for the adaptation to parasitism in nematode-trapping fungi.</title>
        <authorList>
            <person name="Meerupati T."/>
            <person name="Andersson K.M."/>
            <person name="Friman E."/>
            <person name="Kumar D."/>
            <person name="Tunlid A."/>
            <person name="Ahren D."/>
        </authorList>
    </citation>
    <scope>NUCLEOTIDE SEQUENCE [LARGE SCALE GENOMIC DNA]</scope>
    <source>
        <strain evidence="2 3">CBS 200.50</strain>
    </source>
</reference>
<keyword evidence="1" id="KW-0732">Signal</keyword>
<feature type="signal peptide" evidence="1">
    <location>
        <begin position="1"/>
        <end position="18"/>
    </location>
</feature>
<dbReference type="EMBL" id="AQGS01000831">
    <property type="protein sequence ID" value="EPS36690.1"/>
    <property type="molecule type" value="Genomic_DNA"/>
</dbReference>